<dbReference type="SUPFAM" id="SSF56601">
    <property type="entry name" value="beta-lactamase/transpeptidase-like"/>
    <property type="match status" value="1"/>
</dbReference>
<keyword evidence="3" id="KW-0121">Carboxypeptidase</keyword>
<dbReference type="NCBIfam" id="TIGR00666">
    <property type="entry name" value="PBP4"/>
    <property type="match status" value="1"/>
</dbReference>
<keyword evidence="2 3" id="KW-0378">Hydrolase</keyword>
<sequence length="494" mass="52409">MKAAAVIGGIFAVTGWAVAAWLLLDNAGRLVPLEVELRGSAGPSPTSVAASPGVTQPGDGVRSLLEEIYRDWAADPSLAGASIGFCLLDEDGGTEFASPLASNALCPASALKTVTTAAALELLGPDFRFTTMVVSDVEITPAGVLDGDLRLSSTGDPTFSSANLEALADAVIKAGLKQVNGKLEIDGADFHEPPVNDHWNWGDIGNAYGAGAYGINLDHNRITLRFQPAAAEGQAATLLNPEITTKDTRWNNEVVTGPDGTGDRVVIYSSPFGRAITLRGSVPLGESNFAVNGALPDPPAKVEELFQAKLAAAGVKFLGRKIPMRSGIAPLAFHDSKPLPEIIDHLHKVSDNLEAQCLFLTIGRQKDADPAAAYAIRRHWESRGVEFKGLRLIDGSGLARANMIRPLDLAKVNHLARRGPQGERFRQSLTAYLDGRVRSKLGAMSGVKTDVGFITMADGRELTFCLMANGVNPELNFWTLRDKLLLAVSSADSK</sequence>
<evidence type="ECO:0000256" key="2">
    <source>
        <dbReference type="ARBA" id="ARBA00022801"/>
    </source>
</evidence>
<gene>
    <name evidence="3" type="primary">dacB</name>
    <name evidence="3" type="ORF">OKA05_15945</name>
</gene>
<evidence type="ECO:0000313" key="3">
    <source>
        <dbReference type="EMBL" id="MCW1924060.1"/>
    </source>
</evidence>
<comment type="similarity">
    <text evidence="1">Belongs to the peptidase S13 family.</text>
</comment>
<dbReference type="RefSeq" id="WP_264488164.1">
    <property type="nucleotide sequence ID" value="NZ_JAPDDT010000006.1"/>
</dbReference>
<dbReference type="InterPro" id="IPR000667">
    <property type="entry name" value="Peptidase_S13"/>
</dbReference>
<keyword evidence="4" id="KW-1185">Reference proteome</keyword>
<dbReference type="Pfam" id="PF02113">
    <property type="entry name" value="Peptidase_S13"/>
    <property type="match status" value="1"/>
</dbReference>
<dbReference type="Gene3D" id="3.50.80.20">
    <property type="entry name" value="D-Ala-D-Ala carboxypeptidase C, peptidase S13"/>
    <property type="match status" value="1"/>
</dbReference>
<evidence type="ECO:0000256" key="1">
    <source>
        <dbReference type="ARBA" id="ARBA00006096"/>
    </source>
</evidence>
<organism evidence="3 4">
    <name type="scientific">Luteolibacter arcticus</name>
    <dbReference type="NCBI Taxonomy" id="1581411"/>
    <lineage>
        <taxon>Bacteria</taxon>
        <taxon>Pseudomonadati</taxon>
        <taxon>Verrucomicrobiota</taxon>
        <taxon>Verrucomicrobiia</taxon>
        <taxon>Verrucomicrobiales</taxon>
        <taxon>Verrucomicrobiaceae</taxon>
        <taxon>Luteolibacter</taxon>
    </lineage>
</organism>
<keyword evidence="3" id="KW-0645">Protease</keyword>
<name>A0ABT3GKL3_9BACT</name>
<dbReference type="EC" id="3.4.16.4" evidence="3"/>
<reference evidence="3 4" key="1">
    <citation type="submission" date="2022-10" db="EMBL/GenBank/DDBJ databases">
        <title>Luteolibacter arcticus strain CCTCC AB 2014275, whole genome shotgun sequencing project.</title>
        <authorList>
            <person name="Zhao G."/>
            <person name="Shen L."/>
        </authorList>
    </citation>
    <scope>NUCLEOTIDE SEQUENCE [LARGE SCALE GENOMIC DNA]</scope>
    <source>
        <strain evidence="3 4">CCTCC AB 2014275</strain>
    </source>
</reference>
<dbReference type="PANTHER" id="PTHR30023:SF0">
    <property type="entry name" value="PENICILLIN-SENSITIVE CARBOXYPEPTIDASE A"/>
    <property type="match status" value="1"/>
</dbReference>
<dbReference type="InterPro" id="IPR012338">
    <property type="entry name" value="Beta-lactam/transpept-like"/>
</dbReference>
<dbReference type="Gene3D" id="3.40.710.10">
    <property type="entry name" value="DD-peptidase/beta-lactamase superfamily"/>
    <property type="match status" value="1"/>
</dbReference>
<dbReference type="GO" id="GO:0009002">
    <property type="term" value="F:serine-type D-Ala-D-Ala carboxypeptidase activity"/>
    <property type="evidence" value="ECO:0007669"/>
    <property type="project" value="UniProtKB-EC"/>
</dbReference>
<comment type="caution">
    <text evidence="3">The sequence shown here is derived from an EMBL/GenBank/DDBJ whole genome shotgun (WGS) entry which is preliminary data.</text>
</comment>
<dbReference type="EMBL" id="JAPDDT010000006">
    <property type="protein sequence ID" value="MCW1924060.1"/>
    <property type="molecule type" value="Genomic_DNA"/>
</dbReference>
<evidence type="ECO:0000313" key="4">
    <source>
        <dbReference type="Proteomes" id="UP001320876"/>
    </source>
</evidence>
<dbReference type="PANTHER" id="PTHR30023">
    <property type="entry name" value="D-ALANYL-D-ALANINE CARBOXYPEPTIDASE"/>
    <property type="match status" value="1"/>
</dbReference>
<proteinExistence type="inferred from homology"/>
<dbReference type="Proteomes" id="UP001320876">
    <property type="component" value="Unassembled WGS sequence"/>
</dbReference>
<accession>A0ABT3GKL3</accession>
<protein>
    <submittedName>
        <fullName evidence="3">D-alanyl-D-alanine carboxypeptidase/D-alanyl-D-alanine-endopeptidase</fullName>
        <ecNumber evidence="3">3.4.16.4</ecNumber>
    </submittedName>
</protein>
<dbReference type="PRINTS" id="PR00922">
    <property type="entry name" value="DADACBPTASE3"/>
</dbReference>